<dbReference type="GO" id="GO:0030288">
    <property type="term" value="C:outer membrane-bounded periplasmic space"/>
    <property type="evidence" value="ECO:0007669"/>
    <property type="project" value="TreeGrafter"/>
</dbReference>
<keyword evidence="4" id="KW-0406">Ion transport</keyword>
<dbReference type="AlphaFoldDB" id="A0A3M0MDK7"/>
<keyword evidence="4" id="KW-0408">Iron</keyword>
<name>A0A3M0MDK7_9RHOB</name>
<evidence type="ECO:0000313" key="8">
    <source>
        <dbReference type="Proteomes" id="UP000273516"/>
    </source>
</evidence>
<dbReference type="PANTHER" id="PTHR30532">
    <property type="entry name" value="IRON III DICITRATE-BINDING PERIPLASMIC PROTEIN"/>
    <property type="match status" value="1"/>
</dbReference>
<keyword evidence="5" id="KW-0732">Signal</keyword>
<evidence type="ECO:0000256" key="4">
    <source>
        <dbReference type="ARBA" id="ARBA00022496"/>
    </source>
</evidence>
<evidence type="ECO:0000259" key="6">
    <source>
        <dbReference type="PROSITE" id="PS50983"/>
    </source>
</evidence>
<organism evidence="7 8">
    <name type="scientific">Paracoccus alkanivorans</name>
    <dbReference type="NCBI Taxonomy" id="2116655"/>
    <lineage>
        <taxon>Bacteria</taxon>
        <taxon>Pseudomonadati</taxon>
        <taxon>Pseudomonadota</taxon>
        <taxon>Alphaproteobacteria</taxon>
        <taxon>Rhodobacterales</taxon>
        <taxon>Paracoccaceae</taxon>
        <taxon>Paracoccus</taxon>
    </lineage>
</organism>
<reference evidence="7 8" key="1">
    <citation type="submission" date="2018-07" db="EMBL/GenBank/DDBJ databases">
        <authorList>
            <person name="Zhang Y."/>
            <person name="Wang L."/>
            <person name="Ma S."/>
        </authorList>
    </citation>
    <scope>NUCLEOTIDE SEQUENCE [LARGE SCALE GENOMIC DNA]</scope>
    <source>
        <strain evidence="7 8">4-2</strain>
    </source>
</reference>
<comment type="subcellular location">
    <subcellularLocation>
        <location evidence="1">Cell envelope</location>
    </subcellularLocation>
</comment>
<dbReference type="PROSITE" id="PS50983">
    <property type="entry name" value="FE_B12_PBP"/>
    <property type="match status" value="1"/>
</dbReference>
<feature type="domain" description="Fe/B12 periplasmic-binding" evidence="6">
    <location>
        <begin position="42"/>
        <end position="319"/>
    </location>
</feature>
<comment type="caution">
    <text evidence="7">The sequence shown here is derived from an EMBL/GenBank/DDBJ whole genome shotgun (WGS) entry which is preliminary data.</text>
</comment>
<dbReference type="PANTHER" id="PTHR30532:SF24">
    <property type="entry name" value="FERRIC ENTEROBACTIN-BINDING PERIPLASMIC PROTEIN FEPB"/>
    <property type="match status" value="1"/>
</dbReference>
<proteinExistence type="inferred from homology"/>
<dbReference type="Gene3D" id="3.40.50.1980">
    <property type="entry name" value="Nitrogenase molybdenum iron protein domain"/>
    <property type="match status" value="2"/>
</dbReference>
<dbReference type="CDD" id="cd01146">
    <property type="entry name" value="FhuD"/>
    <property type="match status" value="1"/>
</dbReference>
<dbReference type="Proteomes" id="UP000273516">
    <property type="component" value="Unassembled WGS sequence"/>
</dbReference>
<keyword evidence="3" id="KW-0813">Transport</keyword>
<dbReference type="GO" id="GO:1901678">
    <property type="term" value="P:iron coordination entity transport"/>
    <property type="evidence" value="ECO:0007669"/>
    <property type="project" value="UniProtKB-ARBA"/>
</dbReference>
<sequence length="323" mass="34503">MAAMVAVIFLAGSSYALSGEDEFPVTIDHAFGQTVIETRPERVATVAWANHEVPLALGVVPVGFAAAGFGDEDGDGLLPWVKARLDELDADTPALFDEGDGIDFEAVAATQPDVILAAYSGLSQSDYDTLSMIAPVVAYPDSPWATDWREMIRMNAAGLGMAKEGEALIGRLEDEISDAAGEYPELTGKSAMFITHLDTTDLSVIRFYSANDARVKFFQELGLSLPQSVRDATKEGQFSGEVSAELIDRFEDVDIFVSYGTQELLDRLKADPLVARMPAVADGAVVLLGNDAVGTGANPTPLSISWVLDEYVAMLADAARKSE</sequence>
<dbReference type="InterPro" id="IPR002491">
    <property type="entry name" value="ABC_transptr_periplasmic_BD"/>
</dbReference>
<evidence type="ECO:0000313" key="7">
    <source>
        <dbReference type="EMBL" id="RMC34404.1"/>
    </source>
</evidence>
<dbReference type="InterPro" id="IPR051313">
    <property type="entry name" value="Bact_iron-sidero_bind"/>
</dbReference>
<comment type="similarity">
    <text evidence="2">Belongs to the bacterial solute-binding protein 8 family.</text>
</comment>
<gene>
    <name evidence="7" type="ORF">C9E81_14775</name>
</gene>
<keyword evidence="8" id="KW-1185">Reference proteome</keyword>
<accession>A0A3M0MDK7</accession>
<dbReference type="Pfam" id="PF01497">
    <property type="entry name" value="Peripla_BP_2"/>
    <property type="match status" value="1"/>
</dbReference>
<evidence type="ECO:0000256" key="3">
    <source>
        <dbReference type="ARBA" id="ARBA00022448"/>
    </source>
</evidence>
<dbReference type="OrthoDB" id="1846031at2"/>
<keyword evidence="4" id="KW-0410">Iron transport</keyword>
<protein>
    <submittedName>
        <fullName evidence="7">Iron-siderophore ABC transporter substrate-binding protein</fullName>
    </submittedName>
</protein>
<dbReference type="SUPFAM" id="SSF53807">
    <property type="entry name" value="Helical backbone' metal receptor"/>
    <property type="match status" value="1"/>
</dbReference>
<evidence type="ECO:0000256" key="2">
    <source>
        <dbReference type="ARBA" id="ARBA00008814"/>
    </source>
</evidence>
<dbReference type="EMBL" id="QOKZ01000005">
    <property type="protein sequence ID" value="RMC34404.1"/>
    <property type="molecule type" value="Genomic_DNA"/>
</dbReference>
<evidence type="ECO:0000256" key="1">
    <source>
        <dbReference type="ARBA" id="ARBA00004196"/>
    </source>
</evidence>
<evidence type="ECO:0000256" key="5">
    <source>
        <dbReference type="ARBA" id="ARBA00022729"/>
    </source>
</evidence>